<evidence type="ECO:0000256" key="4">
    <source>
        <dbReference type="ARBA" id="ARBA00038402"/>
    </source>
</evidence>
<gene>
    <name evidence="6" type="ORF">PV06_09648</name>
</gene>
<dbReference type="Gene3D" id="6.20.50.20">
    <property type="match status" value="1"/>
</dbReference>
<feature type="compositionally biased region" description="Polar residues" evidence="5">
    <location>
        <begin position="42"/>
        <end position="68"/>
    </location>
</feature>
<evidence type="ECO:0000313" key="7">
    <source>
        <dbReference type="Proteomes" id="UP000053342"/>
    </source>
</evidence>
<dbReference type="EMBL" id="KN847341">
    <property type="protein sequence ID" value="KIW38698.1"/>
    <property type="molecule type" value="Genomic_DNA"/>
</dbReference>
<keyword evidence="1" id="KW-0819">tRNA processing</keyword>
<dbReference type="VEuPathDB" id="FungiDB:PV06_09648"/>
<comment type="similarity">
    <text evidence="4">Belongs to the eukaryotic/archaeal RNase P protein component 4 family.</text>
</comment>
<evidence type="ECO:0000256" key="1">
    <source>
        <dbReference type="ARBA" id="ARBA00022694"/>
    </source>
</evidence>
<keyword evidence="7" id="KW-1185">Reference proteome</keyword>
<name>A0A0D2D676_9EURO</name>
<dbReference type="Proteomes" id="UP000053342">
    <property type="component" value="Unassembled WGS sequence"/>
</dbReference>
<keyword evidence="2" id="KW-0479">Metal-binding</keyword>
<reference evidence="6 7" key="1">
    <citation type="submission" date="2015-01" db="EMBL/GenBank/DDBJ databases">
        <title>The Genome Sequence of Exophiala oligosperma CBS72588.</title>
        <authorList>
            <consortium name="The Broad Institute Genomics Platform"/>
            <person name="Cuomo C."/>
            <person name="de Hoog S."/>
            <person name="Gorbushina A."/>
            <person name="Stielow B."/>
            <person name="Teixiera M."/>
            <person name="Abouelleil A."/>
            <person name="Chapman S.B."/>
            <person name="Priest M."/>
            <person name="Young S.K."/>
            <person name="Wortman J."/>
            <person name="Nusbaum C."/>
            <person name="Birren B."/>
        </authorList>
    </citation>
    <scope>NUCLEOTIDE SEQUENCE [LARGE SCALE GENOMIC DNA]</scope>
    <source>
        <strain evidence="6 7">CBS 72588</strain>
    </source>
</reference>
<dbReference type="AlphaFoldDB" id="A0A0D2D676"/>
<protein>
    <recommendedName>
        <fullName evidence="8">Rpr2-domain-containing protein</fullName>
    </recommendedName>
</protein>
<dbReference type="HOGENOM" id="CLU_079140_1_1_1"/>
<proteinExistence type="inferred from homology"/>
<dbReference type="GO" id="GO:0046872">
    <property type="term" value="F:metal ion binding"/>
    <property type="evidence" value="ECO:0007669"/>
    <property type="project" value="UniProtKB-KW"/>
</dbReference>
<evidence type="ECO:0000256" key="3">
    <source>
        <dbReference type="ARBA" id="ARBA00022833"/>
    </source>
</evidence>
<dbReference type="PANTHER" id="PTHR14742:SF0">
    <property type="entry name" value="RIBONUCLEASE P PROTEIN SUBUNIT P21"/>
    <property type="match status" value="1"/>
</dbReference>
<dbReference type="GeneID" id="27361722"/>
<dbReference type="RefSeq" id="XP_016258914.1">
    <property type="nucleotide sequence ID" value="XM_016411107.1"/>
</dbReference>
<dbReference type="InterPro" id="IPR007175">
    <property type="entry name" value="Rpr2/Snm1/Rpp21"/>
</dbReference>
<dbReference type="OrthoDB" id="128536at2759"/>
<evidence type="ECO:0008006" key="8">
    <source>
        <dbReference type="Google" id="ProtNLM"/>
    </source>
</evidence>
<sequence>MAKAQASKKDGSNVPQKHLYSRLSFLHQAATLLTTAEGYSVPAQSGQSDLSNASPKETRTASQGSPESTRLLGHLRGVSRKSQIRIAPELKHTVCKRCDCLLIPGRTSTETIRNDSRNKNKPWADVLEVRCNRCGTIKRFPVGEIHQGGPPTDVNKDEDN</sequence>
<evidence type="ECO:0000313" key="6">
    <source>
        <dbReference type="EMBL" id="KIW38698.1"/>
    </source>
</evidence>
<keyword evidence="3" id="KW-0862">Zinc</keyword>
<dbReference type="STRING" id="215243.A0A0D2D676"/>
<dbReference type="PANTHER" id="PTHR14742">
    <property type="entry name" value="RIBONUCLEASE P SUBUNIT P21"/>
    <property type="match status" value="1"/>
</dbReference>
<organism evidence="6 7">
    <name type="scientific">Exophiala oligosperma</name>
    <dbReference type="NCBI Taxonomy" id="215243"/>
    <lineage>
        <taxon>Eukaryota</taxon>
        <taxon>Fungi</taxon>
        <taxon>Dikarya</taxon>
        <taxon>Ascomycota</taxon>
        <taxon>Pezizomycotina</taxon>
        <taxon>Eurotiomycetes</taxon>
        <taxon>Chaetothyriomycetidae</taxon>
        <taxon>Chaetothyriales</taxon>
        <taxon>Herpotrichiellaceae</taxon>
        <taxon>Exophiala</taxon>
    </lineage>
</organism>
<dbReference type="GO" id="GO:0008033">
    <property type="term" value="P:tRNA processing"/>
    <property type="evidence" value="ECO:0007669"/>
    <property type="project" value="UniProtKB-KW"/>
</dbReference>
<evidence type="ECO:0000256" key="2">
    <source>
        <dbReference type="ARBA" id="ARBA00022723"/>
    </source>
</evidence>
<accession>A0A0D2D676</accession>
<feature type="region of interest" description="Disordered" evidence="5">
    <location>
        <begin position="42"/>
        <end position="76"/>
    </location>
</feature>
<dbReference type="Pfam" id="PF04032">
    <property type="entry name" value="Rpr2"/>
    <property type="match status" value="1"/>
</dbReference>
<evidence type="ECO:0000256" key="5">
    <source>
        <dbReference type="SAM" id="MobiDB-lite"/>
    </source>
</evidence>
<dbReference type="GO" id="GO:0005655">
    <property type="term" value="C:nucleolar ribonuclease P complex"/>
    <property type="evidence" value="ECO:0007669"/>
    <property type="project" value="TreeGrafter"/>
</dbReference>